<evidence type="ECO:0000313" key="13">
    <source>
        <dbReference type="EMBL" id="RVW75578.1"/>
    </source>
</evidence>
<evidence type="ECO:0000256" key="2">
    <source>
        <dbReference type="ARBA" id="ARBA00001966"/>
    </source>
</evidence>
<dbReference type="Gene3D" id="3.10.20.600">
    <property type="match status" value="1"/>
</dbReference>
<gene>
    <name evidence="13" type="primary">VvCHDp001212_0</name>
    <name evidence="13" type="ORF">CK203_056439</name>
</gene>
<feature type="transmembrane region" description="Helical" evidence="11">
    <location>
        <begin position="214"/>
        <end position="232"/>
    </location>
</feature>
<evidence type="ECO:0000256" key="7">
    <source>
        <dbReference type="ARBA" id="ARBA00022723"/>
    </source>
</evidence>
<dbReference type="Pfam" id="PF10589">
    <property type="entry name" value="NADH_4Fe-4S"/>
    <property type="match status" value="1"/>
</dbReference>
<keyword evidence="7" id="KW-0479">Metal-binding</keyword>
<feature type="domain" description="NADH-ubiquinone oxidoreductase 51kDa subunit iron-sulphur binding" evidence="12">
    <location>
        <begin position="389"/>
        <end position="434"/>
    </location>
</feature>
<evidence type="ECO:0000256" key="9">
    <source>
        <dbReference type="ARBA" id="ARBA00023014"/>
    </source>
</evidence>
<evidence type="ECO:0000256" key="3">
    <source>
        <dbReference type="ARBA" id="ARBA00007523"/>
    </source>
</evidence>
<comment type="similarity">
    <text evidence="3">Belongs to the complex I 51 kDa subunit family.</text>
</comment>
<keyword evidence="13" id="KW-0830">Ubiquinone</keyword>
<keyword evidence="11" id="KW-0812">Transmembrane</keyword>
<evidence type="ECO:0000256" key="6">
    <source>
        <dbReference type="ARBA" id="ARBA00022643"/>
    </source>
</evidence>
<comment type="cofactor">
    <cofactor evidence="1">
        <name>FMN</name>
        <dbReference type="ChEBI" id="CHEBI:58210"/>
    </cofactor>
</comment>
<dbReference type="GO" id="GO:0046872">
    <property type="term" value="F:metal ion binding"/>
    <property type="evidence" value="ECO:0007669"/>
    <property type="project" value="UniProtKB-KW"/>
</dbReference>
<evidence type="ECO:0000256" key="5">
    <source>
        <dbReference type="ARBA" id="ARBA00022630"/>
    </source>
</evidence>
<dbReference type="SUPFAM" id="SSF142019">
    <property type="entry name" value="Nqo1 FMN-binding domain-like"/>
    <property type="match status" value="1"/>
</dbReference>
<keyword evidence="4" id="KW-0004">4Fe-4S</keyword>
<dbReference type="InterPro" id="IPR019575">
    <property type="entry name" value="Nuop51_4Fe4S-bd"/>
</dbReference>
<dbReference type="Proteomes" id="UP000288805">
    <property type="component" value="Unassembled WGS sequence"/>
</dbReference>
<evidence type="ECO:0000256" key="1">
    <source>
        <dbReference type="ARBA" id="ARBA00001917"/>
    </source>
</evidence>
<feature type="region of interest" description="Disordered" evidence="10">
    <location>
        <begin position="82"/>
        <end position="105"/>
    </location>
</feature>
<dbReference type="InterPro" id="IPR054765">
    <property type="entry name" value="SLBB_dom"/>
</dbReference>
<dbReference type="FunFam" id="1.20.1440.230:FF:000001">
    <property type="entry name" value="Mitochondrial NADH dehydrogenase flavoprotein 1"/>
    <property type="match status" value="1"/>
</dbReference>
<dbReference type="AlphaFoldDB" id="A0A438GTT3"/>
<comment type="cofactor">
    <cofactor evidence="2">
        <name>[4Fe-4S] cluster</name>
        <dbReference type="ChEBI" id="CHEBI:49883"/>
    </cofactor>
</comment>
<evidence type="ECO:0000256" key="11">
    <source>
        <dbReference type="SAM" id="Phobius"/>
    </source>
</evidence>
<keyword evidence="9" id="KW-0411">Iron-sulfur</keyword>
<dbReference type="Gene3D" id="1.20.1440.230">
    <property type="entry name" value="NADH-ubiquinone oxidoreductase 51kDa subunit, iron-sulphur binding domain"/>
    <property type="match status" value="1"/>
</dbReference>
<dbReference type="SUPFAM" id="SSF142984">
    <property type="entry name" value="Nqo1 middle domain-like"/>
    <property type="match status" value="1"/>
</dbReference>
<dbReference type="InterPro" id="IPR011538">
    <property type="entry name" value="Nuo51_FMN-bd"/>
</dbReference>
<dbReference type="NCBIfam" id="NF010120">
    <property type="entry name" value="PRK13596.1"/>
    <property type="match status" value="1"/>
</dbReference>
<dbReference type="Pfam" id="PF01512">
    <property type="entry name" value="Complex1_51K"/>
    <property type="match status" value="1"/>
</dbReference>
<evidence type="ECO:0000256" key="4">
    <source>
        <dbReference type="ARBA" id="ARBA00022485"/>
    </source>
</evidence>
<proteinExistence type="inferred from homology"/>
<dbReference type="Pfam" id="PF22461">
    <property type="entry name" value="SLBB_2"/>
    <property type="match status" value="1"/>
</dbReference>
<keyword evidence="6" id="KW-0288">FMN</keyword>
<dbReference type="SMART" id="SM00928">
    <property type="entry name" value="NADH_4Fe-4S"/>
    <property type="match status" value="1"/>
</dbReference>
<dbReference type="PANTHER" id="PTHR11780:SF10">
    <property type="entry name" value="NADH DEHYDROGENASE [UBIQUINONE] FLAVOPROTEIN 1, MITOCHONDRIAL"/>
    <property type="match status" value="1"/>
</dbReference>
<dbReference type="GO" id="GO:0051539">
    <property type="term" value="F:4 iron, 4 sulfur cluster binding"/>
    <property type="evidence" value="ECO:0007669"/>
    <property type="project" value="UniProtKB-KW"/>
</dbReference>
<dbReference type="EMBL" id="QGNW01000345">
    <property type="protein sequence ID" value="RVW75578.1"/>
    <property type="molecule type" value="Genomic_DNA"/>
</dbReference>
<keyword evidence="11" id="KW-1133">Transmembrane helix</keyword>
<dbReference type="InterPro" id="IPR050837">
    <property type="entry name" value="ComplexI_51kDa_subunit"/>
</dbReference>
<evidence type="ECO:0000313" key="14">
    <source>
        <dbReference type="Proteomes" id="UP000288805"/>
    </source>
</evidence>
<dbReference type="FunFam" id="3.10.20.600:FF:000001">
    <property type="entry name" value="NADH dehydrogenase [ubiquinone] flavoprotein 1, mitochondrial"/>
    <property type="match status" value="1"/>
</dbReference>
<keyword evidence="11" id="KW-0472">Membrane</keyword>
<dbReference type="InterPro" id="IPR037207">
    <property type="entry name" value="Nuop51_4Fe4S-bd_sf"/>
</dbReference>
<evidence type="ECO:0000256" key="8">
    <source>
        <dbReference type="ARBA" id="ARBA00023004"/>
    </source>
</evidence>
<protein>
    <submittedName>
        <fullName evidence="13">NADH dehydrogenase [ubiquinone] flavoprotein 1, mitochondrial</fullName>
    </submittedName>
</protein>
<dbReference type="GO" id="GO:0008137">
    <property type="term" value="F:NADH dehydrogenase (ubiquinone) activity"/>
    <property type="evidence" value="ECO:0007669"/>
    <property type="project" value="InterPro"/>
</dbReference>
<name>A0A438GTT3_VITVI</name>
<keyword evidence="8" id="KW-0408">Iron</keyword>
<keyword evidence="5" id="KW-0285">Flavoprotein</keyword>
<dbReference type="SUPFAM" id="SSF140490">
    <property type="entry name" value="Nqo1C-terminal domain-like"/>
    <property type="match status" value="1"/>
</dbReference>
<dbReference type="PANTHER" id="PTHR11780">
    <property type="entry name" value="NADH-UBIQUINONE OXIDOREDUCTASE FLAVOPROTEIN 1 NDUFV1"/>
    <property type="match status" value="1"/>
</dbReference>
<reference evidence="13 14" key="1">
    <citation type="journal article" date="2018" name="PLoS Genet.">
        <title>Population sequencing reveals clonal diversity and ancestral inbreeding in the grapevine cultivar Chardonnay.</title>
        <authorList>
            <person name="Roach M.J."/>
            <person name="Johnson D.L."/>
            <person name="Bohlmann J."/>
            <person name="van Vuuren H.J."/>
            <person name="Jones S.J."/>
            <person name="Pretorius I.S."/>
            <person name="Schmidt S.A."/>
            <person name="Borneman A.R."/>
        </authorList>
    </citation>
    <scope>NUCLEOTIDE SEQUENCE [LARGE SCALE GENOMIC DNA]</scope>
    <source>
        <strain evidence="14">cv. Chardonnay</strain>
        <tissue evidence="13">Leaf</tissue>
    </source>
</reference>
<comment type="caution">
    <text evidence="13">The sequence shown here is derived from an EMBL/GenBank/DDBJ whole genome shotgun (WGS) entry which is preliminary data.</text>
</comment>
<accession>A0A438GTT3</accession>
<dbReference type="GO" id="GO:0010181">
    <property type="term" value="F:FMN binding"/>
    <property type="evidence" value="ECO:0007669"/>
    <property type="project" value="InterPro"/>
</dbReference>
<dbReference type="InterPro" id="IPR001949">
    <property type="entry name" value="NADH-UbQ_OxRdtase_51kDa_CS"/>
</dbReference>
<organism evidence="13 14">
    <name type="scientific">Vitis vinifera</name>
    <name type="common">Grape</name>
    <dbReference type="NCBI Taxonomy" id="29760"/>
    <lineage>
        <taxon>Eukaryota</taxon>
        <taxon>Viridiplantae</taxon>
        <taxon>Streptophyta</taxon>
        <taxon>Embryophyta</taxon>
        <taxon>Tracheophyta</taxon>
        <taxon>Spermatophyta</taxon>
        <taxon>Magnoliopsida</taxon>
        <taxon>eudicotyledons</taxon>
        <taxon>Gunneridae</taxon>
        <taxon>Pentapetalae</taxon>
        <taxon>rosids</taxon>
        <taxon>Vitales</taxon>
        <taxon>Vitaceae</taxon>
        <taxon>Viteae</taxon>
        <taxon>Vitis</taxon>
    </lineage>
</organism>
<evidence type="ECO:0000259" key="12">
    <source>
        <dbReference type="SMART" id="SM00928"/>
    </source>
</evidence>
<evidence type="ECO:0000256" key="10">
    <source>
        <dbReference type="SAM" id="MobiDB-lite"/>
    </source>
</evidence>
<sequence length="489" mass="54262">MEISCFLAVRFDHIPSGPCGILLSLIEEIDQLMMRSFHLSIEVVAHILKAPIRGILTLQRMALVSRQSKKWGPGCRAFSTQAATTASASQPPPPPPPPEKTHFGGLKDEDRIFTNLYGLHDPFLKGAMKRGDWYRTKDIVLKGSDWIVNEMKKSGLRGRGGAGFPSGLKWSFMPKVSDGRPSYLVVNADESEPGTWPGKKLMKLDYWARMHVDLVMILMSISIMVLVLIFVVRKQHFWRVLKGKQGKPRLKPPFPANAGLYGCPTTVTNVETVAVSPTILRRGPEWFAGFGRKNNAGTKLYCVSGHVNKPCTVEEEMSIPLKELIERHCGGVRGGWDNLLAVIPGGSSVPLLPKHICDDVLMDYDALKAVQSGLGTAAVIVMDKSTDVVDAIARLSYFYKHESCGQCTPCREGTGWLLMMMERLKVGNANLEEIDMLQEVTKQIEGHTICALGDAAAWPVQGLIRHFRPELERRIRERAERELLEVAAA</sequence>
<dbReference type="Gene3D" id="3.40.50.11540">
    <property type="entry name" value="NADH-ubiquinone oxidoreductase 51kDa subunit"/>
    <property type="match status" value="2"/>
</dbReference>
<dbReference type="PROSITE" id="PS00645">
    <property type="entry name" value="COMPLEX1_51K_2"/>
    <property type="match status" value="1"/>
</dbReference>
<dbReference type="InterPro" id="IPR037225">
    <property type="entry name" value="Nuo51_FMN-bd_sf"/>
</dbReference>